<keyword evidence="13 19" id="KW-0573">Peptidoglycan synthesis</keyword>
<dbReference type="SUPFAM" id="SSF53244">
    <property type="entry name" value="MurD-like peptide ligases, peptide-binding domain"/>
    <property type="match status" value="1"/>
</dbReference>
<keyword evidence="10 19" id="KW-0547">Nucleotide-binding</keyword>
<comment type="subcellular location">
    <subcellularLocation>
        <location evidence="2 19">Cytoplasm</location>
    </subcellularLocation>
</comment>
<comment type="function">
    <text evidence="1 19">Cell wall formation.</text>
</comment>
<dbReference type="GO" id="GO:0009252">
    <property type="term" value="P:peptidoglycan biosynthetic process"/>
    <property type="evidence" value="ECO:0007669"/>
    <property type="project" value="UniProtKB-UniRule"/>
</dbReference>
<evidence type="ECO:0000256" key="3">
    <source>
        <dbReference type="ARBA" id="ARBA00004752"/>
    </source>
</evidence>
<evidence type="ECO:0000256" key="10">
    <source>
        <dbReference type="ARBA" id="ARBA00022741"/>
    </source>
</evidence>
<evidence type="ECO:0000259" key="20">
    <source>
        <dbReference type="Pfam" id="PF01225"/>
    </source>
</evidence>
<evidence type="ECO:0000256" key="17">
    <source>
        <dbReference type="ARBA" id="ARBA00060592"/>
    </source>
</evidence>
<feature type="domain" description="Mur ligase C-terminal" evidence="21">
    <location>
        <begin position="337"/>
        <end position="460"/>
    </location>
</feature>
<reference evidence="23 24" key="1">
    <citation type="submission" date="2014-12" db="EMBL/GenBank/DDBJ databases">
        <title>Reclassification of Actinobacillus muris as Muribacter muris.</title>
        <authorList>
            <person name="Christensen H."/>
            <person name="Nicklas W."/>
            <person name="Bisgaard M."/>
        </authorList>
    </citation>
    <scope>NUCLEOTIDE SEQUENCE [LARGE SCALE GENOMIC DNA]</scope>
    <source>
        <strain evidence="23 24">Ackerman80-443D</strain>
    </source>
</reference>
<keyword evidence="11 19" id="KW-0067">ATP-binding</keyword>
<feature type="binding site" evidence="19">
    <location>
        <begin position="125"/>
        <end position="131"/>
    </location>
    <ligand>
        <name>ATP</name>
        <dbReference type="ChEBI" id="CHEBI:30616"/>
    </ligand>
</feature>
<evidence type="ECO:0000256" key="1">
    <source>
        <dbReference type="ARBA" id="ARBA00003921"/>
    </source>
</evidence>
<dbReference type="SUPFAM" id="SSF53623">
    <property type="entry name" value="MurD-like peptide ligases, catalytic domain"/>
    <property type="match status" value="1"/>
</dbReference>
<dbReference type="GO" id="GO:0071555">
    <property type="term" value="P:cell wall organization"/>
    <property type="evidence" value="ECO:0007669"/>
    <property type="project" value="UniProtKB-KW"/>
</dbReference>
<dbReference type="InterPro" id="IPR036565">
    <property type="entry name" value="Mur-like_cat_sf"/>
</dbReference>
<evidence type="ECO:0000256" key="4">
    <source>
        <dbReference type="ARBA" id="ARBA00010416"/>
    </source>
</evidence>
<keyword evidence="9 19" id="KW-0132">Cell division</keyword>
<dbReference type="Gene3D" id="3.40.50.720">
    <property type="entry name" value="NAD(P)-binding Rossmann-like Domain"/>
    <property type="match status" value="1"/>
</dbReference>
<sequence length="475" mass="51592">MKNFQDKIKKLVPEMRRVSQIHFVGIGGAGMSGIAEVLLNEGYQISGSDIADGVVTQRLAKAGAKICFGHHADNINGASVVVISSAITEDNPEVVAAKEARIPVIQRAQMLAEIMRFRHGIAVAGTHGKTTTTAMISMIYTEAKLDPTFVNGGLVKSAGKNAHLGASRYLIAEADESDASFLHLQPMVSVVTNIEPDHMDTYGGDFEQMKNTYVRFLRNLPFYGLAVMCADDAVVMEIAPKVGRQVMTYGFSEQADYRIEDYQQTGFQGHYTVVCPNGERIDVLLNVPGKHNALNATAALAVAKEEGISNEAILAALADFQGAGRRFDQLGSFIRPNGKIMLVDDYGHHPTEVDVTIKAARQGWENKRVVMVFQPHRYSRTRDLFDDFVQVLSQVDALVMLDVYAAGEAPIVGADSKALCRSIRNLGKVDPILVSDTSQLGEVLDQILQDGDLILAQGAGNVSKLARSLADEWKG</sequence>
<dbReference type="FunFam" id="3.40.50.720:FF:000046">
    <property type="entry name" value="UDP-N-acetylmuramate--L-alanine ligase"/>
    <property type="match status" value="1"/>
</dbReference>
<dbReference type="AlphaFoldDB" id="A0A0J5P8I3"/>
<feature type="domain" description="Mur ligase central" evidence="22">
    <location>
        <begin position="123"/>
        <end position="303"/>
    </location>
</feature>
<dbReference type="InterPro" id="IPR036615">
    <property type="entry name" value="Mur_ligase_C_dom_sf"/>
</dbReference>
<dbReference type="InterPro" id="IPR005758">
    <property type="entry name" value="UDP-N-AcMur_Ala_ligase_MurC"/>
</dbReference>
<evidence type="ECO:0000313" key="23">
    <source>
        <dbReference type="EMBL" id="KMK52055.1"/>
    </source>
</evidence>
<keyword evidence="8 19" id="KW-0436">Ligase</keyword>
<evidence type="ECO:0000313" key="24">
    <source>
        <dbReference type="Proteomes" id="UP000036270"/>
    </source>
</evidence>
<comment type="pathway">
    <text evidence="17">Glycan biosynthesis.</text>
</comment>
<dbReference type="GO" id="GO:0051301">
    <property type="term" value="P:cell division"/>
    <property type="evidence" value="ECO:0007669"/>
    <property type="project" value="UniProtKB-KW"/>
</dbReference>
<dbReference type="PANTHER" id="PTHR43445:SF3">
    <property type="entry name" value="UDP-N-ACETYLMURAMATE--L-ALANINE LIGASE"/>
    <property type="match status" value="1"/>
</dbReference>
<evidence type="ECO:0000256" key="8">
    <source>
        <dbReference type="ARBA" id="ARBA00022598"/>
    </source>
</evidence>
<dbReference type="GO" id="GO:0005737">
    <property type="term" value="C:cytoplasm"/>
    <property type="evidence" value="ECO:0007669"/>
    <property type="project" value="UniProtKB-SubCell"/>
</dbReference>
<evidence type="ECO:0000256" key="5">
    <source>
        <dbReference type="ARBA" id="ARBA00012211"/>
    </source>
</evidence>
<keyword evidence="24" id="KW-1185">Reference proteome</keyword>
<comment type="catalytic activity">
    <reaction evidence="16 19">
        <text>UDP-N-acetyl-alpha-D-muramate + L-alanine + ATP = UDP-N-acetyl-alpha-D-muramoyl-L-alanine + ADP + phosphate + H(+)</text>
        <dbReference type="Rhea" id="RHEA:23372"/>
        <dbReference type="ChEBI" id="CHEBI:15378"/>
        <dbReference type="ChEBI" id="CHEBI:30616"/>
        <dbReference type="ChEBI" id="CHEBI:43474"/>
        <dbReference type="ChEBI" id="CHEBI:57972"/>
        <dbReference type="ChEBI" id="CHEBI:70757"/>
        <dbReference type="ChEBI" id="CHEBI:83898"/>
        <dbReference type="ChEBI" id="CHEBI:456216"/>
        <dbReference type="EC" id="6.3.2.8"/>
    </reaction>
</comment>
<evidence type="ECO:0000256" key="7">
    <source>
        <dbReference type="ARBA" id="ARBA00022490"/>
    </source>
</evidence>
<evidence type="ECO:0000256" key="16">
    <source>
        <dbReference type="ARBA" id="ARBA00047833"/>
    </source>
</evidence>
<name>A0A0J5P8I3_9PAST</name>
<feature type="domain" description="Mur ligase N-terminal catalytic" evidence="20">
    <location>
        <begin position="21"/>
        <end position="118"/>
    </location>
</feature>
<dbReference type="UniPathway" id="UPA00219"/>
<dbReference type="Gene3D" id="3.40.1190.10">
    <property type="entry name" value="Mur-like, catalytic domain"/>
    <property type="match status" value="1"/>
</dbReference>
<dbReference type="PANTHER" id="PTHR43445">
    <property type="entry name" value="UDP-N-ACETYLMURAMATE--L-ALANINE LIGASE-RELATED"/>
    <property type="match status" value="1"/>
</dbReference>
<organism evidence="23 24">
    <name type="scientific">Muribacter muris</name>
    <dbReference type="NCBI Taxonomy" id="67855"/>
    <lineage>
        <taxon>Bacteria</taxon>
        <taxon>Pseudomonadati</taxon>
        <taxon>Pseudomonadota</taxon>
        <taxon>Gammaproteobacteria</taxon>
        <taxon>Pasteurellales</taxon>
        <taxon>Pasteurellaceae</taxon>
        <taxon>Muribacter</taxon>
    </lineage>
</organism>
<dbReference type="Gene3D" id="3.90.190.20">
    <property type="entry name" value="Mur ligase, C-terminal domain"/>
    <property type="match status" value="1"/>
</dbReference>
<evidence type="ECO:0000256" key="19">
    <source>
        <dbReference type="HAMAP-Rule" id="MF_00046"/>
    </source>
</evidence>
<protein>
    <recommendedName>
        <fullName evidence="6 19">UDP-N-acetylmuramate--L-alanine ligase</fullName>
        <ecNumber evidence="5 19">6.3.2.8</ecNumber>
    </recommendedName>
    <alternativeName>
        <fullName evidence="18 19">UDP-N-acetylmuramoyl-L-alanine synthetase</fullName>
    </alternativeName>
</protein>
<comment type="pathway">
    <text evidence="3 19">Cell wall biogenesis; peptidoglycan biosynthesis.</text>
</comment>
<keyword evidence="15 19" id="KW-0961">Cell wall biogenesis/degradation</keyword>
<accession>A0A0J5P8I3</accession>
<evidence type="ECO:0000259" key="21">
    <source>
        <dbReference type="Pfam" id="PF02875"/>
    </source>
</evidence>
<dbReference type="HAMAP" id="MF_00046">
    <property type="entry name" value="MurC"/>
    <property type="match status" value="1"/>
</dbReference>
<evidence type="ECO:0000256" key="6">
    <source>
        <dbReference type="ARBA" id="ARBA00021749"/>
    </source>
</evidence>
<dbReference type="GO" id="GO:0008763">
    <property type="term" value="F:UDP-N-acetylmuramate-L-alanine ligase activity"/>
    <property type="evidence" value="ECO:0007669"/>
    <property type="project" value="UniProtKB-UniRule"/>
</dbReference>
<dbReference type="Pfam" id="PF01225">
    <property type="entry name" value="Mur_ligase"/>
    <property type="match status" value="1"/>
</dbReference>
<dbReference type="Pfam" id="PF08245">
    <property type="entry name" value="Mur_ligase_M"/>
    <property type="match status" value="1"/>
</dbReference>
<dbReference type="RefSeq" id="WP_047976272.1">
    <property type="nucleotide sequence ID" value="NZ_JWIZ01000014.1"/>
</dbReference>
<dbReference type="InterPro" id="IPR004101">
    <property type="entry name" value="Mur_ligase_C"/>
</dbReference>
<evidence type="ECO:0000259" key="22">
    <source>
        <dbReference type="Pfam" id="PF08245"/>
    </source>
</evidence>
<evidence type="ECO:0000256" key="12">
    <source>
        <dbReference type="ARBA" id="ARBA00022960"/>
    </source>
</evidence>
<dbReference type="PATRIC" id="fig|67855.3.peg.317"/>
<gene>
    <name evidence="19 23" type="primary">murC</name>
    <name evidence="23" type="ORF">RO21_02735</name>
</gene>
<dbReference type="GO" id="GO:0005524">
    <property type="term" value="F:ATP binding"/>
    <property type="evidence" value="ECO:0007669"/>
    <property type="project" value="UniProtKB-UniRule"/>
</dbReference>
<dbReference type="GO" id="GO:0008360">
    <property type="term" value="P:regulation of cell shape"/>
    <property type="evidence" value="ECO:0007669"/>
    <property type="project" value="UniProtKB-KW"/>
</dbReference>
<keyword evidence="7 19" id="KW-0963">Cytoplasm</keyword>
<evidence type="ECO:0000256" key="11">
    <source>
        <dbReference type="ARBA" id="ARBA00022840"/>
    </source>
</evidence>
<keyword evidence="14 19" id="KW-0131">Cell cycle</keyword>
<dbReference type="EMBL" id="JWIZ01000014">
    <property type="protein sequence ID" value="KMK52055.1"/>
    <property type="molecule type" value="Genomic_DNA"/>
</dbReference>
<evidence type="ECO:0000256" key="14">
    <source>
        <dbReference type="ARBA" id="ARBA00023306"/>
    </source>
</evidence>
<dbReference type="STRING" id="67855.RO21_02735"/>
<dbReference type="InterPro" id="IPR000713">
    <property type="entry name" value="Mur_ligase_N"/>
</dbReference>
<dbReference type="InterPro" id="IPR050061">
    <property type="entry name" value="MurCDEF_pg_biosynth"/>
</dbReference>
<evidence type="ECO:0000256" key="9">
    <source>
        <dbReference type="ARBA" id="ARBA00022618"/>
    </source>
</evidence>
<dbReference type="SUPFAM" id="SSF51984">
    <property type="entry name" value="MurCD N-terminal domain"/>
    <property type="match status" value="1"/>
</dbReference>
<dbReference type="NCBIfam" id="TIGR01082">
    <property type="entry name" value="murC"/>
    <property type="match status" value="1"/>
</dbReference>
<dbReference type="EC" id="6.3.2.8" evidence="5 19"/>
<comment type="similarity">
    <text evidence="4 19">Belongs to the MurCDEF family.</text>
</comment>
<comment type="caution">
    <text evidence="23">The sequence shown here is derived from an EMBL/GenBank/DDBJ whole genome shotgun (WGS) entry which is preliminary data.</text>
</comment>
<dbReference type="Pfam" id="PF02875">
    <property type="entry name" value="Mur_ligase_C"/>
    <property type="match status" value="1"/>
</dbReference>
<evidence type="ECO:0000256" key="15">
    <source>
        <dbReference type="ARBA" id="ARBA00023316"/>
    </source>
</evidence>
<evidence type="ECO:0000256" key="2">
    <source>
        <dbReference type="ARBA" id="ARBA00004496"/>
    </source>
</evidence>
<proteinExistence type="inferred from homology"/>
<dbReference type="FunFam" id="3.40.1190.10:FF:000001">
    <property type="entry name" value="UDP-N-acetylmuramate--L-alanine ligase"/>
    <property type="match status" value="1"/>
</dbReference>
<dbReference type="Proteomes" id="UP000036270">
    <property type="component" value="Unassembled WGS sequence"/>
</dbReference>
<keyword evidence="12 19" id="KW-0133">Cell shape</keyword>
<evidence type="ECO:0000256" key="18">
    <source>
        <dbReference type="ARBA" id="ARBA00079022"/>
    </source>
</evidence>
<evidence type="ECO:0000256" key="13">
    <source>
        <dbReference type="ARBA" id="ARBA00022984"/>
    </source>
</evidence>
<dbReference type="InterPro" id="IPR013221">
    <property type="entry name" value="Mur_ligase_cen"/>
</dbReference>